<keyword evidence="1" id="KW-0812">Transmembrane</keyword>
<accession>A0AAW9K7U7</accession>
<protein>
    <recommendedName>
        <fullName evidence="4">Immunity protein</fullName>
    </recommendedName>
</protein>
<dbReference type="Proteomes" id="UP001290462">
    <property type="component" value="Unassembled WGS sequence"/>
</dbReference>
<name>A0AAW9K7U7_CARML</name>
<feature type="transmembrane region" description="Helical" evidence="1">
    <location>
        <begin position="37"/>
        <end position="55"/>
    </location>
</feature>
<organism evidence="2 3">
    <name type="scientific">Carnobacterium maltaromaticum</name>
    <name type="common">Carnobacterium piscicola</name>
    <dbReference type="NCBI Taxonomy" id="2751"/>
    <lineage>
        <taxon>Bacteria</taxon>
        <taxon>Bacillati</taxon>
        <taxon>Bacillota</taxon>
        <taxon>Bacilli</taxon>
        <taxon>Lactobacillales</taxon>
        <taxon>Carnobacteriaceae</taxon>
        <taxon>Carnobacterium</taxon>
    </lineage>
</organism>
<reference evidence="2" key="1">
    <citation type="submission" date="2023-08" db="EMBL/GenBank/DDBJ databases">
        <title>Genomic characterization of piscicolin 126 produced by Carnobacterium maltaromaticum CM22 strain isolated from salmon (Salmo salar).</title>
        <authorList>
            <person name="Gonzalez-Gragera E."/>
            <person name="Garcia-Lopez J.D."/>
            <person name="Teso-Perez C."/>
            <person name="Gimenez-Hernandez I."/>
            <person name="Peralta-Sanchez J.M."/>
            <person name="Valdivia E."/>
            <person name="Montalban-Lopez M."/>
            <person name="Martin-Platero A.M."/>
            <person name="Banos A."/>
            <person name="Martinez-Bueno M."/>
        </authorList>
    </citation>
    <scope>NUCLEOTIDE SEQUENCE</scope>
    <source>
        <strain evidence="2">CM22</strain>
    </source>
</reference>
<feature type="transmembrane region" description="Helical" evidence="1">
    <location>
        <begin position="6"/>
        <end position="25"/>
    </location>
</feature>
<proteinExistence type="predicted"/>
<evidence type="ECO:0000256" key="1">
    <source>
        <dbReference type="SAM" id="Phobius"/>
    </source>
</evidence>
<dbReference type="EMBL" id="JAVBVO010000024">
    <property type="protein sequence ID" value="MDZ5760690.1"/>
    <property type="molecule type" value="Genomic_DNA"/>
</dbReference>
<evidence type="ECO:0000313" key="2">
    <source>
        <dbReference type="EMBL" id="MDZ5760690.1"/>
    </source>
</evidence>
<keyword evidence="1" id="KW-0472">Membrane</keyword>
<dbReference type="AlphaFoldDB" id="A0AAW9K7U7"/>
<evidence type="ECO:0000313" key="3">
    <source>
        <dbReference type="Proteomes" id="UP001290462"/>
    </source>
</evidence>
<keyword evidence="1" id="KW-1133">Transmembrane helix</keyword>
<comment type="caution">
    <text evidence="2">The sequence shown here is derived from an EMBL/GenBank/DDBJ whole genome shotgun (WGS) entry which is preliminary data.</text>
</comment>
<gene>
    <name evidence="2" type="ORF">RAK27_18775</name>
</gene>
<evidence type="ECO:0008006" key="4">
    <source>
        <dbReference type="Google" id="ProtNLM"/>
    </source>
</evidence>
<sequence length="56" mass="6614">MIELEKYYQVLMAIICALFILHFYYKYVDKDRVFGKYLISFGLGILFSLLLALSLL</sequence>